<evidence type="ECO:0000259" key="2">
    <source>
        <dbReference type="Pfam" id="PF00188"/>
    </source>
</evidence>
<name>A0ABV7X1G3_9HYPH</name>
<dbReference type="Pfam" id="PF00188">
    <property type="entry name" value="CAP"/>
    <property type="match status" value="1"/>
</dbReference>
<feature type="chain" id="PRO_5046398562" evidence="1">
    <location>
        <begin position="22"/>
        <end position="159"/>
    </location>
</feature>
<keyword evidence="4" id="KW-1185">Reference proteome</keyword>
<proteinExistence type="predicted"/>
<dbReference type="Proteomes" id="UP001595613">
    <property type="component" value="Unassembled WGS sequence"/>
</dbReference>
<dbReference type="InterPro" id="IPR014044">
    <property type="entry name" value="CAP_dom"/>
</dbReference>
<keyword evidence="1" id="KW-0732">Signal</keyword>
<protein>
    <submittedName>
        <fullName evidence="3">CAP domain-containing protein</fullName>
    </submittedName>
</protein>
<accession>A0ABV7X1G3</accession>
<reference evidence="4" key="1">
    <citation type="journal article" date="2019" name="Int. J. Syst. Evol. Microbiol.">
        <title>The Global Catalogue of Microorganisms (GCM) 10K type strain sequencing project: providing services to taxonomists for standard genome sequencing and annotation.</title>
        <authorList>
            <consortium name="The Broad Institute Genomics Platform"/>
            <consortium name="The Broad Institute Genome Sequencing Center for Infectious Disease"/>
            <person name="Wu L."/>
            <person name="Ma J."/>
        </authorList>
    </citation>
    <scope>NUCLEOTIDE SEQUENCE [LARGE SCALE GENOMIC DNA]</scope>
    <source>
        <strain evidence="4">KCTC 42281</strain>
    </source>
</reference>
<sequence length="159" mass="16050">MTKSSSLMFAGLMLGAALTMAGCASFGGGSSPEALAPALSARMDQPNATLDTQQAIGLVNAYRATRNMPPLVADAGLNGTAQALANQYAQTNNAPGKPQALAQMKLSAGYATFAETFSGWRNNATDAAGLAAPAGKAGLAVAYNPASSYGTYWVLVLGN</sequence>
<evidence type="ECO:0000313" key="4">
    <source>
        <dbReference type="Proteomes" id="UP001595613"/>
    </source>
</evidence>
<evidence type="ECO:0000256" key="1">
    <source>
        <dbReference type="SAM" id="SignalP"/>
    </source>
</evidence>
<feature type="signal peptide" evidence="1">
    <location>
        <begin position="1"/>
        <end position="21"/>
    </location>
</feature>
<dbReference type="EMBL" id="JBHRYD010000002">
    <property type="protein sequence ID" value="MFC3704398.1"/>
    <property type="molecule type" value="Genomic_DNA"/>
</dbReference>
<dbReference type="RefSeq" id="WP_380095969.1">
    <property type="nucleotide sequence ID" value="NZ_JBHRYD010000002.1"/>
</dbReference>
<dbReference type="PROSITE" id="PS51257">
    <property type="entry name" value="PROKAR_LIPOPROTEIN"/>
    <property type="match status" value="1"/>
</dbReference>
<gene>
    <name evidence="3" type="ORF">ACFOOL_06485</name>
</gene>
<dbReference type="InterPro" id="IPR035940">
    <property type="entry name" value="CAP_sf"/>
</dbReference>
<dbReference type="SUPFAM" id="SSF55797">
    <property type="entry name" value="PR-1-like"/>
    <property type="match status" value="1"/>
</dbReference>
<dbReference type="Gene3D" id="3.40.33.10">
    <property type="entry name" value="CAP"/>
    <property type="match status" value="1"/>
</dbReference>
<comment type="caution">
    <text evidence="3">The sequence shown here is derived from an EMBL/GenBank/DDBJ whole genome shotgun (WGS) entry which is preliminary data.</text>
</comment>
<evidence type="ECO:0000313" key="3">
    <source>
        <dbReference type="EMBL" id="MFC3704398.1"/>
    </source>
</evidence>
<organism evidence="3 4">
    <name type="scientific">Devosia honganensis</name>
    <dbReference type="NCBI Taxonomy" id="1610527"/>
    <lineage>
        <taxon>Bacteria</taxon>
        <taxon>Pseudomonadati</taxon>
        <taxon>Pseudomonadota</taxon>
        <taxon>Alphaproteobacteria</taxon>
        <taxon>Hyphomicrobiales</taxon>
        <taxon>Devosiaceae</taxon>
        <taxon>Devosia</taxon>
    </lineage>
</organism>
<feature type="domain" description="SCP" evidence="2">
    <location>
        <begin position="58"/>
        <end position="156"/>
    </location>
</feature>